<keyword evidence="6 13" id="KW-0441">Lipid A biosynthesis</keyword>
<dbReference type="HAMAP" id="MF_00409">
    <property type="entry name" value="LpxK"/>
    <property type="match status" value="1"/>
</dbReference>
<evidence type="ECO:0000256" key="12">
    <source>
        <dbReference type="ARBA" id="ARBA00029757"/>
    </source>
</evidence>
<dbReference type="PANTHER" id="PTHR42724">
    <property type="entry name" value="TETRAACYLDISACCHARIDE 4'-KINASE"/>
    <property type="match status" value="1"/>
</dbReference>
<dbReference type="Pfam" id="PF02606">
    <property type="entry name" value="LpxK"/>
    <property type="match status" value="1"/>
</dbReference>
<protein>
    <recommendedName>
        <fullName evidence="4 13">Tetraacyldisaccharide 4'-kinase</fullName>
        <ecNumber evidence="3 13">2.7.1.130</ecNumber>
    </recommendedName>
    <alternativeName>
        <fullName evidence="12 13">Lipid A 4'-kinase</fullName>
    </alternativeName>
</protein>
<evidence type="ECO:0000313" key="15">
    <source>
        <dbReference type="Proteomes" id="UP000244223"/>
    </source>
</evidence>
<dbReference type="SUPFAM" id="SSF52540">
    <property type="entry name" value="P-loop containing nucleoside triphosphate hydrolases"/>
    <property type="match status" value="1"/>
</dbReference>
<dbReference type="NCBIfam" id="TIGR00682">
    <property type="entry name" value="lpxK"/>
    <property type="match status" value="1"/>
</dbReference>
<feature type="binding site" evidence="13">
    <location>
        <begin position="58"/>
        <end position="65"/>
    </location>
    <ligand>
        <name>ATP</name>
        <dbReference type="ChEBI" id="CHEBI:30616"/>
    </ligand>
</feature>
<dbReference type="PANTHER" id="PTHR42724:SF1">
    <property type="entry name" value="TETRAACYLDISACCHARIDE 4'-KINASE, MITOCHONDRIAL-RELATED"/>
    <property type="match status" value="1"/>
</dbReference>
<dbReference type="OrthoDB" id="9789797at2"/>
<keyword evidence="11 13" id="KW-0443">Lipid metabolism</keyword>
<sequence>MSQALVQAWYQGHWALTLLRPLSLVYRVISTVRRWGYRQGYLRSERAALPVIVVGNITAGGTGKTPLTLAIVRYLQTQGYRPAIVSRGYGGKTVYPALVTAQSHASEVGDEPLLMAQLSGVPVVVAPKRMQAVQLIEQQQLANVIVCDDGLQHYALARDIEIAVIDGERGLGNGRLLPEGPLREPKSRLAEVDFIVVNGSTNRWPASYAMHLVPQGLTRVGEHAYLPPSPPASVHAVAGIGNPARFFATVNQLGFSSINHAFADHHPFIAQDLAFNDDLAIVMTAKDAIKCQHFSALNLWQLPVHAQLDPAFFQQLHQRLTECQIKLSHKHD</sequence>
<dbReference type="GO" id="GO:0005886">
    <property type="term" value="C:plasma membrane"/>
    <property type="evidence" value="ECO:0007669"/>
    <property type="project" value="TreeGrafter"/>
</dbReference>
<name>A0A2T5J1S3_9GAMM</name>
<comment type="similarity">
    <text evidence="13">Belongs to the LpxK family.</text>
</comment>
<evidence type="ECO:0000256" key="13">
    <source>
        <dbReference type="HAMAP-Rule" id="MF_00409"/>
    </source>
</evidence>
<comment type="pathway">
    <text evidence="2 13">Glycolipid biosynthesis; lipid IV(A) biosynthesis; lipid IV(A) from (3R)-3-hydroxytetradecanoyl-[acyl-carrier-protein] and UDP-N-acetyl-alpha-D-glucosamine: step 6/6.</text>
</comment>
<keyword evidence="10 13" id="KW-0067">ATP-binding</keyword>
<dbReference type="GO" id="GO:0009029">
    <property type="term" value="F:lipid-A 4'-kinase activity"/>
    <property type="evidence" value="ECO:0007669"/>
    <property type="project" value="UniProtKB-UniRule"/>
</dbReference>
<organism evidence="14 15">
    <name type="scientific">Agitococcus lubricus</name>
    <dbReference type="NCBI Taxonomy" id="1077255"/>
    <lineage>
        <taxon>Bacteria</taxon>
        <taxon>Pseudomonadati</taxon>
        <taxon>Pseudomonadota</taxon>
        <taxon>Gammaproteobacteria</taxon>
        <taxon>Moraxellales</taxon>
        <taxon>Moraxellaceae</taxon>
        <taxon>Agitococcus</taxon>
    </lineage>
</organism>
<keyword evidence="8 13" id="KW-0547">Nucleotide-binding</keyword>
<comment type="catalytic activity">
    <reaction evidence="13">
        <text>a lipid A disaccharide + ATP = a lipid IVA + ADP + H(+)</text>
        <dbReference type="Rhea" id="RHEA:67840"/>
        <dbReference type="ChEBI" id="CHEBI:15378"/>
        <dbReference type="ChEBI" id="CHEBI:30616"/>
        <dbReference type="ChEBI" id="CHEBI:176343"/>
        <dbReference type="ChEBI" id="CHEBI:176425"/>
        <dbReference type="ChEBI" id="CHEBI:456216"/>
        <dbReference type="EC" id="2.7.1.130"/>
    </reaction>
</comment>
<keyword evidence="9 13" id="KW-0418">Kinase</keyword>
<evidence type="ECO:0000256" key="2">
    <source>
        <dbReference type="ARBA" id="ARBA00004870"/>
    </source>
</evidence>
<dbReference type="EMBL" id="QAON01000003">
    <property type="protein sequence ID" value="PTQ90377.1"/>
    <property type="molecule type" value="Genomic_DNA"/>
</dbReference>
<gene>
    <name evidence="13" type="primary">lpxK</name>
    <name evidence="14" type="ORF">C8N29_103130</name>
</gene>
<comment type="caution">
    <text evidence="14">The sequence shown here is derived from an EMBL/GenBank/DDBJ whole genome shotgun (WGS) entry which is preliminary data.</text>
</comment>
<evidence type="ECO:0000256" key="11">
    <source>
        <dbReference type="ARBA" id="ARBA00023098"/>
    </source>
</evidence>
<evidence type="ECO:0000256" key="8">
    <source>
        <dbReference type="ARBA" id="ARBA00022741"/>
    </source>
</evidence>
<comment type="function">
    <text evidence="1 13">Transfers the gamma-phosphate of ATP to the 4'-position of a tetraacyldisaccharide 1-phosphate intermediate (termed DS-1-P) to form tetraacyldisaccharide 1,4'-bis-phosphate (lipid IVA).</text>
</comment>
<dbReference type="GO" id="GO:0009244">
    <property type="term" value="P:lipopolysaccharide core region biosynthetic process"/>
    <property type="evidence" value="ECO:0007669"/>
    <property type="project" value="TreeGrafter"/>
</dbReference>
<reference evidence="14 15" key="1">
    <citation type="submission" date="2018-04" db="EMBL/GenBank/DDBJ databases">
        <title>Genomic Encyclopedia of Archaeal and Bacterial Type Strains, Phase II (KMG-II): from individual species to whole genera.</title>
        <authorList>
            <person name="Goeker M."/>
        </authorList>
    </citation>
    <scope>NUCLEOTIDE SEQUENCE [LARGE SCALE GENOMIC DNA]</scope>
    <source>
        <strain evidence="14 15">DSM 5822</strain>
    </source>
</reference>
<evidence type="ECO:0000256" key="4">
    <source>
        <dbReference type="ARBA" id="ARBA00016436"/>
    </source>
</evidence>
<keyword evidence="7 13" id="KW-0808">Transferase</keyword>
<dbReference type="EC" id="2.7.1.130" evidence="3 13"/>
<accession>A0A2T5J1S3</accession>
<evidence type="ECO:0000256" key="7">
    <source>
        <dbReference type="ARBA" id="ARBA00022679"/>
    </source>
</evidence>
<dbReference type="CDD" id="cd01983">
    <property type="entry name" value="SIMIBI"/>
    <property type="match status" value="1"/>
</dbReference>
<dbReference type="AlphaFoldDB" id="A0A2T5J1S3"/>
<evidence type="ECO:0000256" key="1">
    <source>
        <dbReference type="ARBA" id="ARBA00002274"/>
    </source>
</evidence>
<dbReference type="RefSeq" id="WP_107864822.1">
    <property type="nucleotide sequence ID" value="NZ_QAON01000003.1"/>
</dbReference>
<dbReference type="GO" id="GO:0005524">
    <property type="term" value="F:ATP binding"/>
    <property type="evidence" value="ECO:0007669"/>
    <property type="project" value="UniProtKB-UniRule"/>
</dbReference>
<evidence type="ECO:0000256" key="5">
    <source>
        <dbReference type="ARBA" id="ARBA00022516"/>
    </source>
</evidence>
<evidence type="ECO:0000313" key="14">
    <source>
        <dbReference type="EMBL" id="PTQ90377.1"/>
    </source>
</evidence>
<dbReference type="UniPathway" id="UPA00359">
    <property type="reaction ID" value="UER00482"/>
</dbReference>
<keyword evidence="15" id="KW-1185">Reference proteome</keyword>
<evidence type="ECO:0000256" key="6">
    <source>
        <dbReference type="ARBA" id="ARBA00022556"/>
    </source>
</evidence>
<evidence type="ECO:0000256" key="10">
    <source>
        <dbReference type="ARBA" id="ARBA00022840"/>
    </source>
</evidence>
<dbReference type="GO" id="GO:0009245">
    <property type="term" value="P:lipid A biosynthetic process"/>
    <property type="evidence" value="ECO:0007669"/>
    <property type="project" value="UniProtKB-UniRule"/>
</dbReference>
<dbReference type="Proteomes" id="UP000244223">
    <property type="component" value="Unassembled WGS sequence"/>
</dbReference>
<proteinExistence type="inferred from homology"/>
<evidence type="ECO:0000256" key="3">
    <source>
        <dbReference type="ARBA" id="ARBA00012071"/>
    </source>
</evidence>
<evidence type="ECO:0000256" key="9">
    <source>
        <dbReference type="ARBA" id="ARBA00022777"/>
    </source>
</evidence>
<dbReference type="InterPro" id="IPR027417">
    <property type="entry name" value="P-loop_NTPase"/>
</dbReference>
<dbReference type="InterPro" id="IPR003758">
    <property type="entry name" value="LpxK"/>
</dbReference>
<keyword evidence="5 13" id="KW-0444">Lipid biosynthesis</keyword>